<sequence>MLNSFAVTKRKARMILLTFCEDGRLVNQLGSLRMREDRQLTREVQQWRTRCCKSHLQGIARVNPPPPHVLVRPSADRWQHRFGRRHADALHPSGVVWSMDITPHQSITTSASAESSLSARHRATASHRLDPVLGAVQHNSRIGGRADHVLGSTGNSTRVVPLPNTSASIYPPKSAKLGPMSLGGRYQPGGLPVLQGEQRERRCSFGVGGGGPSREESIGHNTPGQRLEHNQQRTLNMAAKTFQKLILCQDASAAWHGGVHRECRVSLQAGETLGQSSSRRDTGPVFKQERHWASLQAGETLGQSSSRRDTRSVFKQARHWASLQAGETLEGPILSMGDYPPPSIRFQINPVPSLFEAESKMDAWERQLLVVGITRFQLNYQSTALGIERFHSEFSRRVAANRMTLVRRRMESAVKREHTRLNLEEVNPHLRGRVENHLGKTTPSSPDRDSNLNLPVSAVELNTTSALANYATEAAYVSVRTKPRTMCRVKAKVTERGPSENHTLQDLEKAARRPSRHFWSTGRTV</sequence>
<feature type="region of interest" description="Disordered" evidence="1">
    <location>
        <begin position="203"/>
        <end position="226"/>
    </location>
</feature>
<dbReference type="EMBL" id="OD567347">
    <property type="protein sequence ID" value="CAD7445539.1"/>
    <property type="molecule type" value="Genomic_DNA"/>
</dbReference>
<feature type="compositionally biased region" description="Basic and acidic residues" evidence="1">
    <location>
        <begin position="493"/>
        <end position="511"/>
    </location>
</feature>
<accession>A0A7R9F467</accession>
<protein>
    <submittedName>
        <fullName evidence="2">Uncharacterized protein</fullName>
    </submittedName>
</protein>
<evidence type="ECO:0000313" key="2">
    <source>
        <dbReference type="EMBL" id="CAD7445539.1"/>
    </source>
</evidence>
<gene>
    <name evidence="2" type="ORF">TBIB3V08_LOCUS7891</name>
</gene>
<proteinExistence type="predicted"/>
<feature type="region of interest" description="Disordered" evidence="1">
    <location>
        <begin position="433"/>
        <end position="453"/>
    </location>
</feature>
<dbReference type="AlphaFoldDB" id="A0A7R9F467"/>
<feature type="region of interest" description="Disordered" evidence="1">
    <location>
        <begin position="145"/>
        <end position="173"/>
    </location>
</feature>
<reference evidence="2" key="1">
    <citation type="submission" date="2020-11" db="EMBL/GenBank/DDBJ databases">
        <authorList>
            <person name="Tran Van P."/>
        </authorList>
    </citation>
    <scope>NUCLEOTIDE SEQUENCE</scope>
</reference>
<evidence type="ECO:0000256" key="1">
    <source>
        <dbReference type="SAM" id="MobiDB-lite"/>
    </source>
</evidence>
<organism evidence="2">
    <name type="scientific">Timema bartmani</name>
    <dbReference type="NCBI Taxonomy" id="61472"/>
    <lineage>
        <taxon>Eukaryota</taxon>
        <taxon>Metazoa</taxon>
        <taxon>Ecdysozoa</taxon>
        <taxon>Arthropoda</taxon>
        <taxon>Hexapoda</taxon>
        <taxon>Insecta</taxon>
        <taxon>Pterygota</taxon>
        <taxon>Neoptera</taxon>
        <taxon>Polyneoptera</taxon>
        <taxon>Phasmatodea</taxon>
        <taxon>Timematodea</taxon>
        <taxon>Timematoidea</taxon>
        <taxon>Timematidae</taxon>
        <taxon>Timema</taxon>
    </lineage>
</organism>
<feature type="compositionally biased region" description="Polar residues" evidence="1">
    <location>
        <begin position="152"/>
        <end position="168"/>
    </location>
</feature>
<feature type="region of interest" description="Disordered" evidence="1">
    <location>
        <begin position="493"/>
        <end position="525"/>
    </location>
</feature>
<name>A0A7R9F467_9NEOP</name>